<dbReference type="Proteomes" id="UP000237983">
    <property type="component" value="Unassembled WGS sequence"/>
</dbReference>
<evidence type="ECO:0008006" key="3">
    <source>
        <dbReference type="Google" id="ProtNLM"/>
    </source>
</evidence>
<proteinExistence type="predicted"/>
<dbReference type="AlphaFoldDB" id="A0A2T0VDA0"/>
<dbReference type="RefSeq" id="WP_106212823.1">
    <property type="nucleotide sequence ID" value="NZ_PVTL01000005.1"/>
</dbReference>
<name>A0A2T0VDA0_9MICO</name>
<evidence type="ECO:0000313" key="2">
    <source>
        <dbReference type="Proteomes" id="UP000237983"/>
    </source>
</evidence>
<comment type="caution">
    <text evidence="1">The sequence shown here is derived from an EMBL/GenBank/DDBJ whole genome shotgun (WGS) entry which is preliminary data.</text>
</comment>
<reference evidence="1 2" key="1">
    <citation type="submission" date="2018-03" db="EMBL/GenBank/DDBJ databases">
        <title>Genomic Encyclopedia of Type Strains, Phase III (KMG-III): the genomes of soil and plant-associated and newly described type strains.</title>
        <authorList>
            <person name="Whitman W."/>
        </authorList>
    </citation>
    <scope>NUCLEOTIDE SEQUENCE [LARGE SCALE GENOMIC DNA]</scope>
    <source>
        <strain evidence="1 2">CGMCC 1.12484</strain>
    </source>
</reference>
<evidence type="ECO:0000313" key="1">
    <source>
        <dbReference type="EMBL" id="PRY68114.1"/>
    </source>
</evidence>
<dbReference type="EMBL" id="PVTL01000005">
    <property type="protein sequence ID" value="PRY68114.1"/>
    <property type="molecule type" value="Genomic_DNA"/>
</dbReference>
<protein>
    <recommendedName>
        <fullName evidence="3">Excreted virulence factor EspC (Type VII ESX diderm)</fullName>
    </recommendedName>
</protein>
<dbReference type="OrthoDB" id="4828169at2"/>
<accession>A0A2T0VDA0</accession>
<organism evidence="1 2">
    <name type="scientific">Glaciihabitans tibetensis</name>
    <dbReference type="NCBI Taxonomy" id="1266600"/>
    <lineage>
        <taxon>Bacteria</taxon>
        <taxon>Bacillati</taxon>
        <taxon>Actinomycetota</taxon>
        <taxon>Actinomycetes</taxon>
        <taxon>Micrococcales</taxon>
        <taxon>Microbacteriaceae</taxon>
        <taxon>Glaciihabitans</taxon>
    </lineage>
</organism>
<keyword evidence="2" id="KW-1185">Reference proteome</keyword>
<gene>
    <name evidence="1" type="ORF">B0I08_105279</name>
</gene>
<sequence length="105" mass="11275">MADLYVDTEVLRDAATYLNSVSSEFESATTSSERIADATGHDGLAGRVREFASNGDHRRVELIEQIVTLHDNVNSVAEGLEAADEDIGAWAHDRAPAPRVAVLAP</sequence>